<protein>
    <submittedName>
        <fullName evidence="1">Uncharacterized protein</fullName>
    </submittedName>
</protein>
<reference evidence="1 2" key="1">
    <citation type="journal article" date="2019" name="Int. J. Syst. Evol. Microbiol.">
        <title>The Global Catalogue of Microorganisms (GCM) 10K type strain sequencing project: providing services to taxonomists for standard genome sequencing and annotation.</title>
        <authorList>
            <consortium name="The Broad Institute Genomics Platform"/>
            <consortium name="The Broad Institute Genome Sequencing Center for Infectious Disease"/>
            <person name="Wu L."/>
            <person name="Ma J."/>
        </authorList>
    </citation>
    <scope>NUCLEOTIDE SEQUENCE [LARGE SCALE GENOMIC DNA]</scope>
    <source>
        <strain evidence="1 2">JCM 10696</strain>
    </source>
</reference>
<evidence type="ECO:0000313" key="1">
    <source>
        <dbReference type="EMBL" id="GAA0941330.1"/>
    </source>
</evidence>
<sequence>MRPWSLLEIDQALRTSWAADTCSPDDAERAPWTTENPAWGHCDITALVVHDLLGGELMVGDVYSAGGLPQGYHWWNRLGSGVELDMTREQFREGQEVVGARVVERPRHRRHRRGEEYGVLRTRVSALLGVLPSFVEEGETSGQNGG</sequence>
<keyword evidence="2" id="KW-1185">Reference proteome</keyword>
<comment type="caution">
    <text evidence="1">The sequence shown here is derived from an EMBL/GenBank/DDBJ whole genome shotgun (WGS) entry which is preliminary data.</text>
</comment>
<gene>
    <name evidence="1" type="ORF">GCM10009550_11480</name>
</gene>
<dbReference type="RefSeq" id="WP_344237469.1">
    <property type="nucleotide sequence ID" value="NZ_BAAAHH010000003.1"/>
</dbReference>
<dbReference type="Proteomes" id="UP001500665">
    <property type="component" value="Unassembled WGS sequence"/>
</dbReference>
<dbReference type="Pfam" id="PF24585">
    <property type="entry name" value="YunG"/>
    <property type="match status" value="1"/>
</dbReference>
<organism evidence="1 2">
    <name type="scientific">Actinocorallia libanotica</name>
    <dbReference type="NCBI Taxonomy" id="46162"/>
    <lineage>
        <taxon>Bacteria</taxon>
        <taxon>Bacillati</taxon>
        <taxon>Actinomycetota</taxon>
        <taxon>Actinomycetes</taxon>
        <taxon>Streptosporangiales</taxon>
        <taxon>Thermomonosporaceae</taxon>
        <taxon>Actinocorallia</taxon>
    </lineage>
</organism>
<dbReference type="InterPro" id="IPR056238">
    <property type="entry name" value="YunG-like"/>
</dbReference>
<dbReference type="EMBL" id="BAAAHH010000003">
    <property type="protein sequence ID" value="GAA0941330.1"/>
    <property type="molecule type" value="Genomic_DNA"/>
</dbReference>
<proteinExistence type="predicted"/>
<name>A0ABN1QEN2_9ACTN</name>
<accession>A0ABN1QEN2</accession>
<evidence type="ECO:0000313" key="2">
    <source>
        <dbReference type="Proteomes" id="UP001500665"/>
    </source>
</evidence>